<feature type="compositionally biased region" description="Acidic residues" evidence="1">
    <location>
        <begin position="1"/>
        <end position="18"/>
    </location>
</feature>
<feature type="region of interest" description="Disordered" evidence="1">
    <location>
        <begin position="1"/>
        <end position="37"/>
    </location>
</feature>
<dbReference type="Proteomes" id="UP000433876">
    <property type="component" value="Unassembled WGS sequence"/>
</dbReference>
<evidence type="ECO:0000256" key="1">
    <source>
        <dbReference type="SAM" id="MobiDB-lite"/>
    </source>
</evidence>
<gene>
    <name evidence="2" type="ORF">SMACR_05220</name>
</gene>
<dbReference type="EMBL" id="NMPR01000050">
    <property type="protein sequence ID" value="KAA8632692.1"/>
    <property type="molecule type" value="Genomic_DNA"/>
</dbReference>
<proteinExistence type="predicted"/>
<accession>A0A8S8ZWR0</accession>
<evidence type="ECO:0000313" key="2">
    <source>
        <dbReference type="EMBL" id="KAA8632692.1"/>
    </source>
</evidence>
<comment type="caution">
    <text evidence="2">The sequence shown here is derived from an EMBL/GenBank/DDBJ whole genome shotgun (WGS) entry which is preliminary data.</text>
</comment>
<name>A0A8S8ZWR0_SORMA</name>
<evidence type="ECO:0000313" key="3">
    <source>
        <dbReference type="Proteomes" id="UP000433876"/>
    </source>
</evidence>
<protein>
    <submittedName>
        <fullName evidence="2">Uncharacterized protein</fullName>
    </submittedName>
</protein>
<dbReference type="AlphaFoldDB" id="A0A8S8ZWR0"/>
<sequence length="228" mass="26548">MSNDESWDLDGTSAEEEPQAWSSHNGYEENKTPAGSGVEAKPLIHYQSYSNRFMIHLPRNIKKVEKLEEGYDVQIRYEAQDLIRRLTNFNDPRKNKGAFADIMTEYWLDNGKRAGSEREKAYFEVWTELRKATEELKRQVDQAVSHKETDHSLMMVRDRLWKVRKALYKIEQYDHGLQGKGIGLYELPVNFCYIVNADSSAQVNGLNPSEEKQLRMTEFAISFSLWIS</sequence>
<dbReference type="VEuPathDB" id="FungiDB:SMAC_05220"/>
<reference evidence="2 3" key="1">
    <citation type="submission" date="2017-07" db="EMBL/GenBank/DDBJ databases">
        <title>Genome sequence of the Sordaria macrospora wild type strain R19027.</title>
        <authorList>
            <person name="Nowrousian M."/>
            <person name="Teichert I."/>
            <person name="Kueck U."/>
        </authorList>
    </citation>
    <scope>NUCLEOTIDE SEQUENCE [LARGE SCALE GENOMIC DNA]</scope>
    <source>
        <strain evidence="2 3">R19027</strain>
        <tissue evidence="2">Mycelium</tissue>
    </source>
</reference>
<organism evidence="2 3">
    <name type="scientific">Sordaria macrospora</name>
    <dbReference type="NCBI Taxonomy" id="5147"/>
    <lineage>
        <taxon>Eukaryota</taxon>
        <taxon>Fungi</taxon>
        <taxon>Dikarya</taxon>
        <taxon>Ascomycota</taxon>
        <taxon>Pezizomycotina</taxon>
        <taxon>Sordariomycetes</taxon>
        <taxon>Sordariomycetidae</taxon>
        <taxon>Sordariales</taxon>
        <taxon>Sordariaceae</taxon>
        <taxon>Sordaria</taxon>
    </lineage>
</organism>